<organism evidence="6 7">
    <name type="scientific">Faecalicoccus acidiformans</name>
    <dbReference type="NCBI Taxonomy" id="915173"/>
    <lineage>
        <taxon>Bacteria</taxon>
        <taxon>Bacillati</taxon>
        <taxon>Bacillota</taxon>
        <taxon>Erysipelotrichia</taxon>
        <taxon>Erysipelotrichales</taxon>
        <taxon>Erysipelotrichaceae</taxon>
        <taxon>Faecalicoccus</taxon>
    </lineage>
</organism>
<feature type="transmembrane region" description="Helical" evidence="5">
    <location>
        <begin position="205"/>
        <end position="223"/>
    </location>
</feature>
<dbReference type="Proteomes" id="UP000521313">
    <property type="component" value="Unassembled WGS sequence"/>
</dbReference>
<dbReference type="InterPro" id="IPR001807">
    <property type="entry name" value="ClC"/>
</dbReference>
<feature type="transmembrane region" description="Helical" evidence="5">
    <location>
        <begin position="175"/>
        <end position="193"/>
    </location>
</feature>
<evidence type="ECO:0000256" key="4">
    <source>
        <dbReference type="ARBA" id="ARBA00023136"/>
    </source>
</evidence>
<protein>
    <submittedName>
        <fullName evidence="6">H+/Cl- antiporter ClcA</fullName>
    </submittedName>
</protein>
<evidence type="ECO:0000313" key="6">
    <source>
        <dbReference type="EMBL" id="MBB5185437.1"/>
    </source>
</evidence>
<comment type="caution">
    <text evidence="6">The sequence shown here is derived from an EMBL/GenBank/DDBJ whole genome shotgun (WGS) entry which is preliminary data.</text>
</comment>
<dbReference type="InterPro" id="IPR014743">
    <property type="entry name" value="Cl-channel_core"/>
</dbReference>
<dbReference type="GO" id="GO:0015108">
    <property type="term" value="F:chloride transmembrane transporter activity"/>
    <property type="evidence" value="ECO:0007669"/>
    <property type="project" value="InterPro"/>
</dbReference>
<comment type="subcellular location">
    <subcellularLocation>
        <location evidence="1">Membrane</location>
        <topology evidence="1">Multi-pass membrane protein</topology>
    </subcellularLocation>
</comment>
<feature type="transmembrane region" description="Helical" evidence="5">
    <location>
        <begin position="12"/>
        <end position="34"/>
    </location>
</feature>
<keyword evidence="3 5" id="KW-1133">Transmembrane helix</keyword>
<feature type="transmembrane region" description="Helical" evidence="5">
    <location>
        <begin position="319"/>
        <end position="345"/>
    </location>
</feature>
<feature type="transmembrane region" description="Helical" evidence="5">
    <location>
        <begin position="351"/>
        <end position="378"/>
    </location>
</feature>
<dbReference type="PANTHER" id="PTHR43427:SF12">
    <property type="entry name" value="CHLORIDE TRANSPORTER"/>
    <property type="match status" value="1"/>
</dbReference>
<evidence type="ECO:0000256" key="1">
    <source>
        <dbReference type="ARBA" id="ARBA00004141"/>
    </source>
</evidence>
<sequence>MESLIEFGRKKGRFIVFCLFLGLVVGMVESIFVSGVRLLTDLHLKMGSLFLWGLPVGALLTRWLIKNIGHDKQNIEQIFQAEESAVHIPLRNAPLAISEAWISHLLGACTGRAGASLQLGSAIGSFLQKRIPVFSMGCSLTCGIAAALSCLFGCPIAAAFFAVEIFSRRWKELPYALLASLMSYSVHLIFQIPSLRLSVLELPSFSWGVLFKIFLCAVLFGVIGNLFARSLQWARSQIQKSEHAIVLIIVLSLILMLLLMFIRNFRYIGTGEILLQAVFEGEQVFLSDWIWKAVLTILTSACGFVGGEMTPMFSVGASLGVVCGPLVGLDPLVCAAIGMLCVFGAGTHSIWGTAFFGIEIFGLWFVPLSLTAGLASCLTKGKWSVYRLNSK</sequence>
<evidence type="ECO:0000313" key="7">
    <source>
        <dbReference type="Proteomes" id="UP000521313"/>
    </source>
</evidence>
<feature type="transmembrane region" description="Helical" evidence="5">
    <location>
        <begin position="133"/>
        <end position="163"/>
    </location>
</feature>
<dbReference type="GO" id="GO:0016020">
    <property type="term" value="C:membrane"/>
    <property type="evidence" value="ECO:0007669"/>
    <property type="project" value="UniProtKB-SubCell"/>
</dbReference>
<dbReference type="Pfam" id="PF00654">
    <property type="entry name" value="Voltage_CLC"/>
    <property type="match status" value="1"/>
</dbReference>
<dbReference type="SUPFAM" id="SSF81340">
    <property type="entry name" value="Clc chloride channel"/>
    <property type="match status" value="1"/>
</dbReference>
<dbReference type="AlphaFoldDB" id="A0A7W8FZW9"/>
<evidence type="ECO:0000256" key="5">
    <source>
        <dbReference type="SAM" id="Phobius"/>
    </source>
</evidence>
<dbReference type="InterPro" id="IPR050368">
    <property type="entry name" value="ClC-type_chloride_channel"/>
</dbReference>
<feature type="transmembrane region" description="Helical" evidence="5">
    <location>
        <begin position="244"/>
        <end position="262"/>
    </location>
</feature>
<dbReference type="RefSeq" id="WP_183376384.1">
    <property type="nucleotide sequence ID" value="NZ_JACHHD010000015.1"/>
</dbReference>
<dbReference type="PANTHER" id="PTHR43427">
    <property type="entry name" value="CHLORIDE CHANNEL PROTEIN CLC-E"/>
    <property type="match status" value="1"/>
</dbReference>
<keyword evidence="4 5" id="KW-0472">Membrane</keyword>
<gene>
    <name evidence="6" type="ORF">HNQ43_001494</name>
</gene>
<dbReference type="EMBL" id="JACHHD010000015">
    <property type="protein sequence ID" value="MBB5185437.1"/>
    <property type="molecule type" value="Genomic_DNA"/>
</dbReference>
<evidence type="ECO:0000256" key="3">
    <source>
        <dbReference type="ARBA" id="ARBA00022989"/>
    </source>
</evidence>
<dbReference type="Gene3D" id="1.10.3080.10">
    <property type="entry name" value="Clc chloride channel"/>
    <property type="match status" value="1"/>
</dbReference>
<accession>A0A7W8FZW9</accession>
<keyword evidence="2 5" id="KW-0812">Transmembrane</keyword>
<name>A0A7W8FZW9_9FIRM</name>
<reference evidence="6 7" key="1">
    <citation type="submission" date="2020-08" db="EMBL/GenBank/DDBJ databases">
        <title>Genomic Encyclopedia of Type Strains, Phase IV (KMG-IV): sequencing the most valuable type-strain genomes for metagenomic binning, comparative biology and taxonomic classification.</title>
        <authorList>
            <person name="Goeker M."/>
        </authorList>
    </citation>
    <scope>NUCLEOTIDE SEQUENCE [LARGE SCALE GENOMIC DNA]</scope>
    <source>
        <strain evidence="6 7">DSM 26963</strain>
    </source>
</reference>
<proteinExistence type="predicted"/>
<evidence type="ECO:0000256" key="2">
    <source>
        <dbReference type="ARBA" id="ARBA00022692"/>
    </source>
</evidence>
<feature type="transmembrane region" description="Helical" evidence="5">
    <location>
        <begin position="289"/>
        <end position="307"/>
    </location>
</feature>